<dbReference type="EMBL" id="CAADFG010000066">
    <property type="protein sequence ID" value="VFJ94144.1"/>
    <property type="molecule type" value="Genomic_DNA"/>
</dbReference>
<dbReference type="EMBL" id="CAADFI010000076">
    <property type="protein sequence ID" value="VFJ95474.1"/>
    <property type="molecule type" value="Genomic_DNA"/>
</dbReference>
<evidence type="ECO:0000313" key="1">
    <source>
        <dbReference type="EMBL" id="VFJ94144.1"/>
    </source>
</evidence>
<sequence>MTVDFRHDGPKVILAEGKEDCHVMLALCQHHRIPEDFGFYECGSDEGVLKKMSGLVAGSQPIETICAVLDADNPDLKGKWGSIKGRLAKEDYSVPVIPNPAGTILRADKKPTIGVWLMPDNDLNGMLEDFCGRLATPAAMGYAQDCVHEAKRNGFATFIDTHRAFL</sequence>
<organism evidence="2">
    <name type="scientific">Candidatus Kentrum eta</name>
    <dbReference type="NCBI Taxonomy" id="2126337"/>
    <lineage>
        <taxon>Bacteria</taxon>
        <taxon>Pseudomonadati</taxon>
        <taxon>Pseudomonadota</taxon>
        <taxon>Gammaproteobacteria</taxon>
        <taxon>Candidatus Kentrum</taxon>
    </lineage>
</organism>
<proteinExistence type="predicted"/>
<evidence type="ECO:0000313" key="3">
    <source>
        <dbReference type="EMBL" id="VFK01553.1"/>
    </source>
</evidence>
<dbReference type="EMBL" id="CAADFJ010000068">
    <property type="protein sequence ID" value="VFK01553.1"/>
    <property type="molecule type" value="Genomic_DNA"/>
</dbReference>
<dbReference type="Pfam" id="PF11536">
    <property type="entry name" value="DUF3226"/>
    <property type="match status" value="1"/>
</dbReference>
<name>A0A450USC9_9GAMM</name>
<evidence type="ECO:0008006" key="4">
    <source>
        <dbReference type="Google" id="ProtNLM"/>
    </source>
</evidence>
<dbReference type="InterPro" id="IPR024508">
    <property type="entry name" value="DUF3226"/>
</dbReference>
<accession>A0A450USC9</accession>
<protein>
    <recommendedName>
        <fullName evidence="4">DUF4435 domain-containing protein</fullName>
    </recommendedName>
</protein>
<evidence type="ECO:0000313" key="2">
    <source>
        <dbReference type="EMBL" id="VFJ95474.1"/>
    </source>
</evidence>
<reference evidence="2" key="1">
    <citation type="submission" date="2019-02" db="EMBL/GenBank/DDBJ databases">
        <authorList>
            <person name="Gruber-Vodicka R. H."/>
            <person name="Seah K. B. B."/>
        </authorList>
    </citation>
    <scope>NUCLEOTIDE SEQUENCE</scope>
    <source>
        <strain evidence="3">BECK_SA2B12</strain>
        <strain evidence="1">BECK_SA2B15</strain>
        <strain evidence="2">BECK_SA2B20</strain>
    </source>
</reference>
<gene>
    <name evidence="1" type="ORF">BECKH772A_GA0070896_1006618</name>
    <name evidence="2" type="ORF">BECKH772B_GA0070898_1007617</name>
    <name evidence="3" type="ORF">BECKH772C_GA0070978_1006818</name>
</gene>
<dbReference type="AlphaFoldDB" id="A0A450USC9"/>